<reference evidence="2" key="1">
    <citation type="submission" date="2021-06" db="EMBL/GenBank/DDBJ databases">
        <authorList>
            <person name="Kallberg Y."/>
            <person name="Tangrot J."/>
            <person name="Rosling A."/>
        </authorList>
    </citation>
    <scope>NUCLEOTIDE SEQUENCE</scope>
    <source>
        <strain evidence="2">UK204</strain>
    </source>
</reference>
<feature type="compositionally biased region" description="Low complexity" evidence="1">
    <location>
        <begin position="77"/>
        <end position="90"/>
    </location>
</feature>
<accession>A0A9N8YS86</accession>
<feature type="compositionally biased region" description="Polar residues" evidence="1">
    <location>
        <begin position="51"/>
        <end position="70"/>
    </location>
</feature>
<dbReference type="AlphaFoldDB" id="A0A9N8YS86"/>
<dbReference type="EMBL" id="CAJVPQ010000090">
    <property type="protein sequence ID" value="CAG8444958.1"/>
    <property type="molecule type" value="Genomic_DNA"/>
</dbReference>
<organism evidence="2 3">
    <name type="scientific">Funneliformis caledonium</name>
    <dbReference type="NCBI Taxonomy" id="1117310"/>
    <lineage>
        <taxon>Eukaryota</taxon>
        <taxon>Fungi</taxon>
        <taxon>Fungi incertae sedis</taxon>
        <taxon>Mucoromycota</taxon>
        <taxon>Glomeromycotina</taxon>
        <taxon>Glomeromycetes</taxon>
        <taxon>Glomerales</taxon>
        <taxon>Glomeraceae</taxon>
        <taxon>Funneliformis</taxon>
    </lineage>
</organism>
<feature type="region of interest" description="Disordered" evidence="1">
    <location>
        <begin position="1"/>
        <end position="104"/>
    </location>
</feature>
<protein>
    <submittedName>
        <fullName evidence="2">16622_t:CDS:1</fullName>
    </submittedName>
</protein>
<proteinExistence type="predicted"/>
<evidence type="ECO:0000256" key="1">
    <source>
        <dbReference type="SAM" id="MobiDB-lite"/>
    </source>
</evidence>
<feature type="compositionally biased region" description="Basic and acidic residues" evidence="1">
    <location>
        <begin position="1"/>
        <end position="38"/>
    </location>
</feature>
<evidence type="ECO:0000313" key="2">
    <source>
        <dbReference type="EMBL" id="CAG8444958.1"/>
    </source>
</evidence>
<name>A0A9N8YS86_9GLOM</name>
<keyword evidence="3" id="KW-1185">Reference proteome</keyword>
<sequence length="104" mass="11155">MIKVDLEEGVRETGGKRADIIHLTEEDIESKDDSSKSDRRSRKKHGYGRDGSNTPHTGSTPTIGSNNPNKGSPPITVPTTCTTGSTVPGSINVLRSNTNSIKKH</sequence>
<gene>
    <name evidence="2" type="ORF">FCALED_LOCUS828</name>
</gene>
<dbReference type="Proteomes" id="UP000789570">
    <property type="component" value="Unassembled WGS sequence"/>
</dbReference>
<comment type="caution">
    <text evidence="2">The sequence shown here is derived from an EMBL/GenBank/DDBJ whole genome shotgun (WGS) entry which is preliminary data.</text>
</comment>
<feature type="compositionally biased region" description="Polar residues" evidence="1">
    <location>
        <begin position="93"/>
        <end position="104"/>
    </location>
</feature>
<evidence type="ECO:0000313" key="3">
    <source>
        <dbReference type="Proteomes" id="UP000789570"/>
    </source>
</evidence>